<feature type="transmembrane region" description="Helical" evidence="5">
    <location>
        <begin position="113"/>
        <end position="132"/>
    </location>
</feature>
<dbReference type="RefSeq" id="WP_108430602.1">
    <property type="nucleotide sequence ID" value="NZ_CP026947.1"/>
</dbReference>
<dbReference type="Pfam" id="PF07690">
    <property type="entry name" value="MFS_1"/>
    <property type="match status" value="1"/>
</dbReference>
<dbReference type="GO" id="GO:0005886">
    <property type="term" value="C:plasma membrane"/>
    <property type="evidence" value="ECO:0007669"/>
    <property type="project" value="UniProtKB-SubCell"/>
</dbReference>
<feature type="transmembrane region" description="Helical" evidence="5">
    <location>
        <begin position="368"/>
        <end position="391"/>
    </location>
</feature>
<dbReference type="InterPro" id="IPR020846">
    <property type="entry name" value="MFS_dom"/>
</dbReference>
<keyword evidence="8" id="KW-1185">Reference proteome</keyword>
<dbReference type="Proteomes" id="UP000244989">
    <property type="component" value="Unassembled WGS sequence"/>
</dbReference>
<dbReference type="PANTHER" id="PTHR42718:SF49">
    <property type="entry name" value="EXPORT PROTEIN"/>
    <property type="match status" value="1"/>
</dbReference>
<dbReference type="EMBL" id="QEEZ01000025">
    <property type="protein sequence ID" value="PWC00911.1"/>
    <property type="molecule type" value="Genomic_DNA"/>
</dbReference>
<proteinExistence type="predicted"/>
<feature type="transmembrane region" description="Helical" evidence="5">
    <location>
        <begin position="81"/>
        <end position="107"/>
    </location>
</feature>
<comment type="caution">
    <text evidence="7">The sequence shown here is derived from an EMBL/GenBank/DDBJ whole genome shotgun (WGS) entry which is preliminary data.</text>
</comment>
<feature type="domain" description="Major facilitator superfamily (MFS) profile" evidence="6">
    <location>
        <begin position="11"/>
        <end position="467"/>
    </location>
</feature>
<evidence type="ECO:0000256" key="5">
    <source>
        <dbReference type="SAM" id="Phobius"/>
    </source>
</evidence>
<organism evidence="7 8">
    <name type="scientific">Corynebacterium yudongzhengii</name>
    <dbReference type="NCBI Taxonomy" id="2080740"/>
    <lineage>
        <taxon>Bacteria</taxon>
        <taxon>Bacillati</taxon>
        <taxon>Actinomycetota</taxon>
        <taxon>Actinomycetes</taxon>
        <taxon>Mycobacteriales</taxon>
        <taxon>Corynebacteriaceae</taxon>
        <taxon>Corynebacterium</taxon>
    </lineage>
</organism>
<keyword evidence="2 5" id="KW-0812">Transmembrane</keyword>
<evidence type="ECO:0000256" key="1">
    <source>
        <dbReference type="ARBA" id="ARBA00004651"/>
    </source>
</evidence>
<dbReference type="Gene3D" id="1.20.1250.20">
    <property type="entry name" value="MFS general substrate transporter like domains"/>
    <property type="match status" value="1"/>
</dbReference>
<feature type="transmembrane region" description="Helical" evidence="5">
    <location>
        <begin position="412"/>
        <end position="432"/>
    </location>
</feature>
<name>A0A2U1T4I5_9CORY</name>
<feature type="transmembrane region" description="Helical" evidence="5">
    <location>
        <begin position="310"/>
        <end position="332"/>
    </location>
</feature>
<gene>
    <name evidence="7" type="ORF">DF222_10300</name>
</gene>
<dbReference type="InterPro" id="IPR036259">
    <property type="entry name" value="MFS_trans_sf"/>
</dbReference>
<feature type="transmembrane region" description="Helical" evidence="5">
    <location>
        <begin position="12"/>
        <end position="33"/>
    </location>
</feature>
<feature type="transmembrane region" description="Helical" evidence="5">
    <location>
        <begin position="232"/>
        <end position="254"/>
    </location>
</feature>
<evidence type="ECO:0000256" key="4">
    <source>
        <dbReference type="ARBA" id="ARBA00023136"/>
    </source>
</evidence>
<accession>A0A2U1T4I5</accession>
<dbReference type="OrthoDB" id="9781469at2"/>
<dbReference type="GO" id="GO:0022857">
    <property type="term" value="F:transmembrane transporter activity"/>
    <property type="evidence" value="ECO:0007669"/>
    <property type="project" value="InterPro"/>
</dbReference>
<feature type="transmembrane region" description="Helical" evidence="5">
    <location>
        <begin position="438"/>
        <end position="463"/>
    </location>
</feature>
<feature type="transmembrane region" description="Helical" evidence="5">
    <location>
        <begin position="339"/>
        <end position="356"/>
    </location>
</feature>
<reference evidence="8" key="1">
    <citation type="submission" date="2018-04" db="EMBL/GenBank/DDBJ databases">
        <authorList>
            <person name="Liu S."/>
            <person name="Wang Z."/>
            <person name="Li J."/>
        </authorList>
    </citation>
    <scope>NUCLEOTIDE SEQUENCE [LARGE SCALE GENOMIC DNA]</scope>
    <source>
        <strain evidence="8">2189</strain>
    </source>
</reference>
<evidence type="ECO:0000259" key="6">
    <source>
        <dbReference type="PROSITE" id="PS50850"/>
    </source>
</evidence>
<feature type="transmembrane region" description="Helical" evidence="5">
    <location>
        <begin position="208"/>
        <end position="226"/>
    </location>
</feature>
<keyword evidence="3 5" id="KW-1133">Transmembrane helix</keyword>
<evidence type="ECO:0000256" key="3">
    <source>
        <dbReference type="ARBA" id="ARBA00022989"/>
    </source>
</evidence>
<sequence length="467" mass="46875">METSRRAERLSTTTAILAVFTSQLPITVVAVSLSEIADDTGTPIAGLQWMQSLYLLAMAAAVLSAGVIAETVGRKRVIVSALLLMVVGATVGAVASISAGGVMPLLLTAQATAGVGAGALLPTTLATINTTVTDPARRARAVAGWVGGTTGGLAGGVLAGGVLAGGVISQWLSWGWVYVLVAALAAAVAGFAAFALRRAPTSDPGLDVVGQATATLGIVALIFGFIRGGSAGFLSAPALLAYLVAAAAFVVCALHERRTRRPLIPPSMFRAPLFNAAALAAAMALFTVIGTGFLLVVFLGQGLDHDPWRIALHMVFMPGTALVAAFTVTGFLMSRLDAAHVLLCGIISAGLGTFALSQLPGDFTLIDVAWRLAFIGLGVALMISLAAAVAVHSCAPDLAPKAGAVNTAFRQTGGALAPAFLGSLYAAAAAGGGDALNAFTGAVGVIAWLLLGTGLLVMGAIALDRAR</sequence>
<feature type="transmembrane region" description="Helical" evidence="5">
    <location>
        <begin position="144"/>
        <end position="168"/>
    </location>
</feature>
<comment type="subcellular location">
    <subcellularLocation>
        <location evidence="1">Cell membrane</location>
        <topology evidence="1">Multi-pass membrane protein</topology>
    </subcellularLocation>
</comment>
<dbReference type="InterPro" id="IPR011701">
    <property type="entry name" value="MFS"/>
</dbReference>
<evidence type="ECO:0000313" key="7">
    <source>
        <dbReference type="EMBL" id="PWC00911.1"/>
    </source>
</evidence>
<dbReference type="PROSITE" id="PS50850">
    <property type="entry name" value="MFS"/>
    <property type="match status" value="1"/>
</dbReference>
<dbReference type="KEGG" id="cyz:C3B44_00275"/>
<protein>
    <submittedName>
        <fullName evidence="7">MFS transporter</fullName>
    </submittedName>
</protein>
<dbReference type="SUPFAM" id="SSF103473">
    <property type="entry name" value="MFS general substrate transporter"/>
    <property type="match status" value="1"/>
</dbReference>
<feature type="transmembrane region" description="Helical" evidence="5">
    <location>
        <begin position="174"/>
        <end position="196"/>
    </location>
</feature>
<evidence type="ECO:0000256" key="2">
    <source>
        <dbReference type="ARBA" id="ARBA00022692"/>
    </source>
</evidence>
<feature type="transmembrane region" description="Helical" evidence="5">
    <location>
        <begin position="53"/>
        <end position="69"/>
    </location>
</feature>
<evidence type="ECO:0000313" key="8">
    <source>
        <dbReference type="Proteomes" id="UP000244989"/>
    </source>
</evidence>
<dbReference type="PANTHER" id="PTHR42718">
    <property type="entry name" value="MAJOR FACILITATOR SUPERFAMILY MULTIDRUG TRANSPORTER MFSC"/>
    <property type="match status" value="1"/>
</dbReference>
<feature type="transmembrane region" description="Helical" evidence="5">
    <location>
        <begin position="274"/>
        <end position="298"/>
    </location>
</feature>
<keyword evidence="4 5" id="KW-0472">Membrane</keyword>
<dbReference type="AlphaFoldDB" id="A0A2U1T4I5"/>